<reference evidence="11 12" key="1">
    <citation type="submission" date="2015-09" db="EMBL/GenBank/DDBJ databases">
        <title>Genome sequence of Oxobacter pfennigii DSM 3222.</title>
        <authorList>
            <person name="Poehlein A."/>
            <person name="Bengelsdorf F.R."/>
            <person name="Schiel-Bengelsdorf B."/>
            <person name="Duerre P."/>
            <person name="Daniel R."/>
        </authorList>
    </citation>
    <scope>NUCLEOTIDE SEQUENCE [LARGE SCALE GENOMIC DNA]</scope>
    <source>
        <strain evidence="11 12">DSM 3222</strain>
    </source>
</reference>
<comment type="function">
    <text evidence="10">Catalyzes two activities which are involved in the cyclic version of arginine biosynthesis: the synthesis of N-acetylglutamate from glutamate and acetyl-CoA as the acetyl donor, and of ornithine by transacetylation between N(2)-acetylornithine and glutamate.</text>
</comment>
<evidence type="ECO:0000256" key="6">
    <source>
        <dbReference type="ARBA" id="ARBA00022813"/>
    </source>
</evidence>
<dbReference type="OrthoDB" id="9804242at2"/>
<feature type="binding site" evidence="10">
    <location>
        <position position="405"/>
    </location>
    <ligand>
        <name>substrate</name>
    </ligand>
</feature>
<evidence type="ECO:0000256" key="8">
    <source>
        <dbReference type="ARBA" id="ARBA00023315"/>
    </source>
</evidence>
<evidence type="ECO:0000256" key="10">
    <source>
        <dbReference type="HAMAP-Rule" id="MF_01106"/>
    </source>
</evidence>
<dbReference type="GO" id="GO:0006592">
    <property type="term" value="P:ornithine biosynthetic process"/>
    <property type="evidence" value="ECO:0007669"/>
    <property type="project" value="TreeGrafter"/>
</dbReference>
<dbReference type="GO" id="GO:0005737">
    <property type="term" value="C:cytoplasm"/>
    <property type="evidence" value="ECO:0007669"/>
    <property type="project" value="UniProtKB-SubCell"/>
</dbReference>
<feature type="chain" id="PRO_5023377458" description="Arginine biosynthesis bifunctional protein ArgJ beta chain" evidence="10">
    <location>
        <begin position="193"/>
        <end position="410"/>
    </location>
</feature>
<comment type="catalytic activity">
    <reaction evidence="9 10">
        <text>N(2)-acetyl-L-ornithine + L-glutamate = N-acetyl-L-glutamate + L-ornithine</text>
        <dbReference type="Rhea" id="RHEA:15349"/>
        <dbReference type="ChEBI" id="CHEBI:29985"/>
        <dbReference type="ChEBI" id="CHEBI:44337"/>
        <dbReference type="ChEBI" id="CHEBI:46911"/>
        <dbReference type="ChEBI" id="CHEBI:57805"/>
        <dbReference type="EC" id="2.3.1.35"/>
    </reaction>
</comment>
<feature type="binding site" evidence="10">
    <location>
        <position position="182"/>
    </location>
    <ligand>
        <name>substrate</name>
    </ligand>
</feature>
<dbReference type="RefSeq" id="WP_054873500.1">
    <property type="nucleotide sequence ID" value="NZ_LKET01000016.1"/>
</dbReference>
<evidence type="ECO:0000256" key="3">
    <source>
        <dbReference type="ARBA" id="ARBA00022571"/>
    </source>
</evidence>
<evidence type="ECO:0000313" key="11">
    <source>
        <dbReference type="EMBL" id="KPU45880.1"/>
    </source>
</evidence>
<dbReference type="EMBL" id="LKET01000016">
    <property type="protein sequence ID" value="KPU45880.1"/>
    <property type="molecule type" value="Genomic_DNA"/>
</dbReference>
<dbReference type="InterPro" id="IPR002813">
    <property type="entry name" value="Arg_biosynth_ArgJ"/>
</dbReference>
<dbReference type="EC" id="2.3.1.35" evidence="10"/>
<keyword evidence="6 10" id="KW-0068">Autocatalytic cleavage</keyword>
<feature type="active site" description="Nucleophile" evidence="10">
    <location>
        <position position="193"/>
    </location>
</feature>
<keyword evidence="5 10" id="KW-0808">Transferase</keyword>
<comment type="caution">
    <text evidence="11">The sequence shown here is derived from an EMBL/GenBank/DDBJ whole genome shotgun (WGS) entry which is preliminary data.</text>
</comment>
<dbReference type="HAMAP" id="MF_01106">
    <property type="entry name" value="ArgJ"/>
    <property type="match status" value="1"/>
</dbReference>
<evidence type="ECO:0000256" key="9">
    <source>
        <dbReference type="ARBA" id="ARBA00049439"/>
    </source>
</evidence>
<dbReference type="EC" id="2.3.1.1" evidence="10"/>
<feature type="binding site" evidence="10">
    <location>
        <position position="193"/>
    </location>
    <ligand>
        <name>substrate</name>
    </ligand>
</feature>
<comment type="pathway">
    <text evidence="10">Amino-acid biosynthesis; L-arginine biosynthesis; N(2)-acetyl-L-ornithine from L-glutamate: step 1/4.</text>
</comment>
<dbReference type="Pfam" id="PF01960">
    <property type="entry name" value="ArgJ"/>
    <property type="match status" value="1"/>
</dbReference>
<evidence type="ECO:0000256" key="5">
    <source>
        <dbReference type="ARBA" id="ARBA00022679"/>
    </source>
</evidence>
<gene>
    <name evidence="10 11" type="primary">argJ</name>
    <name evidence="11" type="ORF">OXPF_03480</name>
</gene>
<feature type="chain" id="PRO_5023377457" description="Arginine biosynthesis bifunctional protein ArgJ alpha chain" evidence="10">
    <location>
        <begin position="1"/>
        <end position="192"/>
    </location>
</feature>
<protein>
    <recommendedName>
        <fullName evidence="10">Arginine biosynthesis bifunctional protein ArgJ</fullName>
    </recommendedName>
    <domain>
        <recommendedName>
            <fullName evidence="10">Glutamate N-acetyltransferase</fullName>
            <ecNumber evidence="10">2.3.1.35</ecNumber>
        </recommendedName>
        <alternativeName>
            <fullName evidence="10">Ornithine acetyltransferase</fullName>
            <shortName evidence="10">OATase</shortName>
        </alternativeName>
        <alternativeName>
            <fullName evidence="10">Ornithine transacetylase</fullName>
        </alternativeName>
    </domain>
    <domain>
        <recommendedName>
            <fullName evidence="10">Amino-acid acetyltransferase</fullName>
            <ecNumber evidence="10">2.3.1.1</ecNumber>
        </recommendedName>
        <alternativeName>
            <fullName evidence="10">N-acetylglutamate synthase</fullName>
            <shortName evidence="10">AGSase</shortName>
        </alternativeName>
    </domain>
    <component>
        <recommendedName>
            <fullName evidence="10">Arginine biosynthesis bifunctional protein ArgJ alpha chain</fullName>
        </recommendedName>
    </component>
    <component>
        <recommendedName>
            <fullName evidence="10">Arginine biosynthesis bifunctional protein ArgJ beta chain</fullName>
        </recommendedName>
    </component>
</protein>
<feature type="site" description="Cleavage; by autolysis" evidence="10">
    <location>
        <begin position="192"/>
        <end position="193"/>
    </location>
</feature>
<feature type="site" description="Involved in the stabilization of negative charge on the oxyanion by the formation of the oxyanion hole" evidence="10">
    <location>
        <position position="120"/>
    </location>
</feature>
<keyword evidence="3 10" id="KW-0055">Arginine biosynthesis</keyword>
<evidence type="ECO:0000256" key="1">
    <source>
        <dbReference type="ARBA" id="ARBA00006774"/>
    </source>
</evidence>
<dbReference type="UniPathway" id="UPA00068">
    <property type="reaction ID" value="UER00106"/>
</dbReference>
<dbReference type="PANTHER" id="PTHR23100">
    <property type="entry name" value="ARGININE BIOSYNTHESIS BIFUNCTIONAL PROTEIN ARGJ"/>
    <property type="match status" value="1"/>
</dbReference>
<keyword evidence="8 10" id="KW-0012">Acyltransferase</keyword>
<name>A0A0N8NTV4_9CLOT</name>
<comment type="similarity">
    <text evidence="1 10">Belongs to the ArgJ family.</text>
</comment>
<feature type="binding site" evidence="10">
    <location>
        <position position="279"/>
    </location>
    <ligand>
        <name>substrate</name>
    </ligand>
</feature>
<evidence type="ECO:0000313" key="12">
    <source>
        <dbReference type="Proteomes" id="UP000050326"/>
    </source>
</evidence>
<evidence type="ECO:0000256" key="2">
    <source>
        <dbReference type="ARBA" id="ARBA00011475"/>
    </source>
</evidence>
<keyword evidence="10" id="KW-0963">Cytoplasm</keyword>
<dbReference type="GO" id="GO:0006526">
    <property type="term" value="P:L-arginine biosynthetic process"/>
    <property type="evidence" value="ECO:0007669"/>
    <property type="project" value="UniProtKB-UniRule"/>
</dbReference>
<organism evidence="11 12">
    <name type="scientific">Oxobacter pfennigii</name>
    <dbReference type="NCBI Taxonomy" id="36849"/>
    <lineage>
        <taxon>Bacteria</taxon>
        <taxon>Bacillati</taxon>
        <taxon>Bacillota</taxon>
        <taxon>Clostridia</taxon>
        <taxon>Eubacteriales</taxon>
        <taxon>Clostridiaceae</taxon>
        <taxon>Oxobacter</taxon>
    </lineage>
</organism>
<dbReference type="PATRIC" id="fig|36849.3.peg.378"/>
<dbReference type="Proteomes" id="UP000050326">
    <property type="component" value="Unassembled WGS sequence"/>
</dbReference>
<dbReference type="SUPFAM" id="SSF56266">
    <property type="entry name" value="DmpA/ArgJ-like"/>
    <property type="match status" value="1"/>
</dbReference>
<dbReference type="FunFam" id="3.10.20.340:FF:000001">
    <property type="entry name" value="Arginine biosynthesis bifunctional protein ArgJ, chloroplastic"/>
    <property type="match status" value="1"/>
</dbReference>
<feature type="binding site" evidence="10">
    <location>
        <position position="156"/>
    </location>
    <ligand>
        <name>substrate</name>
    </ligand>
</feature>
<keyword evidence="12" id="KW-1185">Reference proteome</keyword>
<keyword evidence="4 10" id="KW-0028">Amino-acid biosynthesis</keyword>
<comment type="catalytic activity">
    <reaction evidence="10">
        <text>L-glutamate + acetyl-CoA = N-acetyl-L-glutamate + CoA + H(+)</text>
        <dbReference type="Rhea" id="RHEA:24292"/>
        <dbReference type="ChEBI" id="CHEBI:15378"/>
        <dbReference type="ChEBI" id="CHEBI:29985"/>
        <dbReference type="ChEBI" id="CHEBI:44337"/>
        <dbReference type="ChEBI" id="CHEBI:57287"/>
        <dbReference type="ChEBI" id="CHEBI:57288"/>
        <dbReference type="EC" id="2.3.1.1"/>
    </reaction>
</comment>
<dbReference type="FunFam" id="3.60.70.12:FF:000001">
    <property type="entry name" value="Arginine biosynthesis bifunctional protein ArgJ, chloroplastic"/>
    <property type="match status" value="1"/>
</dbReference>
<accession>A0A0N8NTV4</accession>
<comment type="subcellular location">
    <subcellularLocation>
        <location evidence="10">Cytoplasm</location>
    </subcellularLocation>
</comment>
<comment type="subunit">
    <text evidence="2 10">Heterotetramer of two alpha and two beta chains.</text>
</comment>
<dbReference type="InterPro" id="IPR042195">
    <property type="entry name" value="ArgJ_beta_C"/>
</dbReference>
<dbReference type="Gene3D" id="3.60.70.12">
    <property type="entry name" value="L-amino peptidase D-ALA esterase/amidase"/>
    <property type="match status" value="1"/>
</dbReference>
<feature type="site" description="Involved in the stabilization of negative charge on the oxyanion by the formation of the oxyanion hole" evidence="10">
    <location>
        <position position="119"/>
    </location>
</feature>
<dbReference type="PANTHER" id="PTHR23100:SF0">
    <property type="entry name" value="ARGININE BIOSYNTHESIS BIFUNCTIONAL PROTEIN ARGJ, MITOCHONDRIAL"/>
    <property type="match status" value="1"/>
</dbReference>
<evidence type="ECO:0000256" key="7">
    <source>
        <dbReference type="ARBA" id="ARBA00023268"/>
    </source>
</evidence>
<dbReference type="GO" id="GO:0004042">
    <property type="term" value="F:L-glutamate N-acetyltransferase activity"/>
    <property type="evidence" value="ECO:0007669"/>
    <property type="project" value="UniProtKB-UniRule"/>
</dbReference>
<dbReference type="GO" id="GO:0004358">
    <property type="term" value="F:L-glutamate N-acetyltransferase activity, acting on acetyl-L-ornithine as donor"/>
    <property type="evidence" value="ECO:0007669"/>
    <property type="project" value="UniProtKB-UniRule"/>
</dbReference>
<proteinExistence type="inferred from homology"/>
<feature type="binding site" evidence="10">
    <location>
        <position position="410"/>
    </location>
    <ligand>
        <name>substrate</name>
    </ligand>
</feature>
<evidence type="ECO:0000256" key="4">
    <source>
        <dbReference type="ARBA" id="ARBA00022605"/>
    </source>
</evidence>
<keyword evidence="7 10" id="KW-0511">Multifunctional enzyme</keyword>
<dbReference type="Gene3D" id="3.10.20.340">
    <property type="entry name" value="ArgJ beta chain, C-terminal domain"/>
    <property type="match status" value="1"/>
</dbReference>
<dbReference type="CDD" id="cd02152">
    <property type="entry name" value="OAT"/>
    <property type="match status" value="1"/>
</dbReference>
<dbReference type="STRING" id="36849.OXPF_03480"/>
<sequence length="410" mass="43910">MDKFKIIDKGNVCTPKGFRASGVNGGIKKNNTTKKDVALIVSDKPSRAAGTYTLNRYAAAPVTVTKEYIKDGILQAVVVNSGNANACTGEKGYLDAKQMAAITAQNLNLKEQDVAVASTGVIGVNLDMEVMGKAIIKAASSLSYEGGHDAAEAIMTTDTCSKEIAIEVDINGTPVKIGGMAKGSGMIHPNMATMLCFVTTDAFIDQKLMHTALKEIIDDTFNMVTVDGDTSTNDMAVVLANGMAGNKEIRDIDDNYKKFYDGLYYVLEALSIMIAKDGEGASKLFTVNVLNCTTKKDAKKIAKSVIQSSLVKTAIFGEDANWGRIIAAVGYSEAQFDETKVDIYLKSGSMSIKVAENGAGLVFDEVMAKEILSKRQVEAVIDMKDGTNSATAWGCDLTYDYVKINADYRS</sequence>
<dbReference type="NCBIfam" id="TIGR00120">
    <property type="entry name" value="ArgJ"/>
    <property type="match status" value="1"/>
</dbReference>
<dbReference type="NCBIfam" id="NF003802">
    <property type="entry name" value="PRK05388.1"/>
    <property type="match status" value="1"/>
</dbReference>
<comment type="pathway">
    <text evidence="10">Amino-acid biosynthesis; L-arginine biosynthesis; L-ornithine and N-acetyl-L-glutamate from L-glutamate and N(2)-acetyl-L-ornithine (cyclic): step 1/1.</text>
</comment>
<dbReference type="InterPro" id="IPR016117">
    <property type="entry name" value="ArgJ-like_dom_sf"/>
</dbReference>
<dbReference type="AlphaFoldDB" id="A0A0N8NTV4"/>